<feature type="transmembrane region" description="Helical" evidence="8">
    <location>
        <begin position="216"/>
        <end position="233"/>
    </location>
</feature>
<feature type="transmembrane region" description="Helical" evidence="8">
    <location>
        <begin position="254"/>
        <end position="272"/>
    </location>
</feature>
<dbReference type="FunFam" id="1.10.510.10:FF:001314">
    <property type="entry name" value="Uncharacterized protein"/>
    <property type="match status" value="1"/>
</dbReference>
<evidence type="ECO:0000259" key="9">
    <source>
        <dbReference type="PROSITE" id="PS50011"/>
    </source>
</evidence>
<dbReference type="InterPro" id="IPR000719">
    <property type="entry name" value="Prot_kinase_dom"/>
</dbReference>
<sequence length="739" mass="86912">MITSYKISLLKTTTSQLVCTFILNLDIFFKEISQNFEVKALITTQNKNANKESFYQIYTFSYLTISQQNMYSYQLNCIFQVLSIFYMIALKLSKLCSFIKLDGIFQCFYQLFAICFNLFGLIQHLHIVLRLKVQWSWKFHQLTCYFDIQTNSSQLKAYIIVSSLILFYYFSFIFQLKFCSSIQYQICLFFEWLLFYFVIAFIYYTLKNFMIELNGLHIILLVIETIYSGRLQISIQKQINIIDLKQFQYQSLHFVKKIILISLVIMGFIQLPNNKASTQQFIIIQFAFIPGGLLYLCQGLQEKLMYYIKQNLINQQSNHLYFDWIINGFQNLQVERQQNQQLLINICYQSDQFNLQFFYLYIINNIPDNLSKFTLIYTINNFLISMNQEFTFQRIHTSQMQTDELKKKYILQKILGCGQFGTVYQGVNIRTRETVAIKELRHSNTDQGINVQALREIEILKSMKCQQIVSFKDLAYGQNKTYIIMEYMEEDLLTAIKRDTFSEQETKVIMFQVLQGLTYLHQLGIIHRDIKPNNILHSNLEIKICDLGMAQNLNKQKPQTTRIQNHSYRAPEVFLGQKYCSKVDVWATGVLFIQLILKQNPFKGQSDLASFKQILKYCGTPTEDNWPGVTLLKNYSTLITEEPQIRILSTLLEKKLPPLLVNLIDSMLILDPNQRISAQNALLHPYFQGMNIERCLHKMKANRKKIKTESQIQTDVFNYPNGNKIIVVSQILQKSKNCF</sequence>
<dbReference type="AlphaFoldDB" id="A0A8S1JXD8"/>
<dbReference type="InterPro" id="IPR017441">
    <property type="entry name" value="Protein_kinase_ATP_BS"/>
</dbReference>
<dbReference type="SMART" id="SM00220">
    <property type="entry name" value="S_TKc"/>
    <property type="match status" value="1"/>
</dbReference>
<evidence type="ECO:0000256" key="3">
    <source>
        <dbReference type="ARBA" id="ARBA00022741"/>
    </source>
</evidence>
<evidence type="ECO:0000256" key="4">
    <source>
        <dbReference type="ARBA" id="ARBA00022840"/>
    </source>
</evidence>
<keyword evidence="6" id="KW-0131">Cell cycle</keyword>
<dbReference type="GO" id="GO:0005634">
    <property type="term" value="C:nucleus"/>
    <property type="evidence" value="ECO:0007669"/>
    <property type="project" value="UniProtKB-SubCell"/>
</dbReference>
<evidence type="ECO:0000256" key="1">
    <source>
        <dbReference type="ARBA" id="ARBA00004123"/>
    </source>
</evidence>
<dbReference type="Pfam" id="PF00069">
    <property type="entry name" value="Pkinase"/>
    <property type="match status" value="1"/>
</dbReference>
<dbReference type="GO" id="GO:0051301">
    <property type="term" value="P:cell division"/>
    <property type="evidence" value="ECO:0007669"/>
    <property type="project" value="UniProtKB-KW"/>
</dbReference>
<keyword evidence="5" id="KW-0539">Nucleus</keyword>
<feature type="transmembrane region" description="Helical" evidence="8">
    <location>
        <begin position="111"/>
        <end position="129"/>
    </location>
</feature>
<reference evidence="10" key="1">
    <citation type="submission" date="2021-01" db="EMBL/GenBank/DDBJ databases">
        <authorList>
            <consortium name="Genoscope - CEA"/>
            <person name="William W."/>
        </authorList>
    </citation>
    <scope>NUCLEOTIDE SEQUENCE</scope>
</reference>
<dbReference type="PANTHER" id="PTHR24055">
    <property type="entry name" value="MITOGEN-ACTIVATED PROTEIN KINASE"/>
    <property type="match status" value="1"/>
</dbReference>
<evidence type="ECO:0000256" key="2">
    <source>
        <dbReference type="ARBA" id="ARBA00022618"/>
    </source>
</evidence>
<evidence type="ECO:0000256" key="5">
    <source>
        <dbReference type="ARBA" id="ARBA00023242"/>
    </source>
</evidence>
<keyword evidence="11" id="KW-1185">Reference proteome</keyword>
<comment type="caution">
    <text evidence="10">The sequence shown here is derived from an EMBL/GenBank/DDBJ whole genome shotgun (WGS) entry which is preliminary data.</text>
</comment>
<comment type="subcellular location">
    <subcellularLocation>
        <location evidence="1">Nucleus</location>
    </subcellularLocation>
</comment>
<evidence type="ECO:0000313" key="11">
    <source>
        <dbReference type="Proteomes" id="UP000692954"/>
    </source>
</evidence>
<feature type="transmembrane region" description="Helical" evidence="8">
    <location>
        <begin position="71"/>
        <end position="90"/>
    </location>
</feature>
<evidence type="ECO:0000256" key="6">
    <source>
        <dbReference type="ARBA" id="ARBA00023306"/>
    </source>
</evidence>
<feature type="domain" description="Protein kinase" evidence="9">
    <location>
        <begin position="409"/>
        <end position="687"/>
    </location>
</feature>
<feature type="transmembrane region" description="Helical" evidence="8">
    <location>
        <begin position="278"/>
        <end position="297"/>
    </location>
</feature>
<dbReference type="GO" id="GO:0004672">
    <property type="term" value="F:protein kinase activity"/>
    <property type="evidence" value="ECO:0007669"/>
    <property type="project" value="InterPro"/>
</dbReference>
<keyword evidence="4 7" id="KW-0067">ATP-binding</keyword>
<proteinExistence type="predicted"/>
<dbReference type="InterPro" id="IPR050117">
    <property type="entry name" value="MAPK"/>
</dbReference>
<evidence type="ECO:0000313" key="10">
    <source>
        <dbReference type="EMBL" id="CAD8046079.1"/>
    </source>
</evidence>
<keyword evidence="8" id="KW-1133">Transmembrane helix</keyword>
<feature type="transmembrane region" description="Helical" evidence="8">
    <location>
        <begin position="186"/>
        <end position="204"/>
    </location>
</feature>
<feature type="transmembrane region" description="Helical" evidence="8">
    <location>
        <begin position="155"/>
        <end position="174"/>
    </location>
</feature>
<dbReference type="FunFam" id="3.30.200.20:FF:000554">
    <property type="entry name" value="CMGC/CDK/CDK7 protein kinase"/>
    <property type="match status" value="1"/>
</dbReference>
<evidence type="ECO:0000256" key="7">
    <source>
        <dbReference type="PROSITE-ProRule" id="PRU10141"/>
    </source>
</evidence>
<gene>
    <name evidence="10" type="ORF">PSON_ATCC_30995.1.T0010431</name>
</gene>
<keyword evidence="8" id="KW-0472">Membrane</keyword>
<keyword evidence="3 7" id="KW-0547">Nucleotide-binding</keyword>
<dbReference type="GO" id="GO:0005524">
    <property type="term" value="F:ATP binding"/>
    <property type="evidence" value="ECO:0007669"/>
    <property type="project" value="UniProtKB-UniRule"/>
</dbReference>
<organism evidence="10 11">
    <name type="scientific">Paramecium sonneborni</name>
    <dbReference type="NCBI Taxonomy" id="65129"/>
    <lineage>
        <taxon>Eukaryota</taxon>
        <taxon>Sar</taxon>
        <taxon>Alveolata</taxon>
        <taxon>Ciliophora</taxon>
        <taxon>Intramacronucleata</taxon>
        <taxon>Oligohymenophorea</taxon>
        <taxon>Peniculida</taxon>
        <taxon>Parameciidae</taxon>
        <taxon>Paramecium</taxon>
    </lineage>
</organism>
<dbReference type="PROSITE" id="PS50011">
    <property type="entry name" value="PROTEIN_KINASE_DOM"/>
    <property type="match status" value="1"/>
</dbReference>
<dbReference type="EMBL" id="CAJJDN010000001">
    <property type="protein sequence ID" value="CAD8046079.1"/>
    <property type="molecule type" value="Genomic_DNA"/>
</dbReference>
<dbReference type="Proteomes" id="UP000692954">
    <property type="component" value="Unassembled WGS sequence"/>
</dbReference>
<dbReference type="PROSITE" id="PS00107">
    <property type="entry name" value="PROTEIN_KINASE_ATP"/>
    <property type="match status" value="1"/>
</dbReference>
<evidence type="ECO:0000256" key="8">
    <source>
        <dbReference type="SAM" id="Phobius"/>
    </source>
</evidence>
<name>A0A8S1JXD8_9CILI</name>
<protein>
    <recommendedName>
        <fullName evidence="9">Protein kinase domain-containing protein</fullName>
    </recommendedName>
</protein>
<keyword evidence="2" id="KW-0132">Cell division</keyword>
<accession>A0A8S1JXD8</accession>
<keyword evidence="8" id="KW-0812">Transmembrane</keyword>
<feature type="binding site" evidence="7">
    <location>
        <position position="438"/>
    </location>
    <ligand>
        <name>ATP</name>
        <dbReference type="ChEBI" id="CHEBI:30616"/>
    </ligand>
</feature>